<protein>
    <submittedName>
        <fullName evidence="2">PTS galactitol transporter subunit IIA</fullName>
    </submittedName>
</protein>
<keyword evidence="3" id="KW-1185">Reference proteome</keyword>
<dbReference type="InterPro" id="IPR051541">
    <property type="entry name" value="PTS_SugarTrans_NitroReg"/>
</dbReference>
<dbReference type="InterPro" id="IPR016152">
    <property type="entry name" value="PTrfase/Anion_transptr"/>
</dbReference>
<evidence type="ECO:0000313" key="3">
    <source>
        <dbReference type="Proteomes" id="UP000189970"/>
    </source>
</evidence>
<dbReference type="Proteomes" id="UP000189970">
    <property type="component" value="Unassembled WGS sequence"/>
</dbReference>
<sequence length="154" mass="17770">MNKVFFDERIIVLNQEVSNREEGLEILSLLLQEKGLVTADFYENILKRESVYPTGLSINGYGVAIPHTDSEFVNKSQLGFLKLNKPVIFNEMGTLDNEVEVNMIFMLALKEAHEQLSMLQQLITMFQNEQVMESLLNVVEEEEFLLIMKQQILI</sequence>
<dbReference type="InterPro" id="IPR002178">
    <property type="entry name" value="PTS_EIIA_type-2_dom"/>
</dbReference>
<feature type="domain" description="PTS EIIA type-2" evidence="1">
    <location>
        <begin position="4"/>
        <end position="151"/>
    </location>
</feature>
<dbReference type="PANTHER" id="PTHR47738:SF3">
    <property type="entry name" value="PHOSPHOTRANSFERASE SYSTEM MANNITOL_FRUCTOSE-SPECIFIC IIA DOMAIN CONTAINING PROTEIN"/>
    <property type="match status" value="1"/>
</dbReference>
<dbReference type="EMBL" id="MVAB01000001">
    <property type="protein sequence ID" value="OPF88891.1"/>
    <property type="molecule type" value="Genomic_DNA"/>
</dbReference>
<dbReference type="SUPFAM" id="SSF55804">
    <property type="entry name" value="Phoshotransferase/anion transport protein"/>
    <property type="match status" value="1"/>
</dbReference>
<dbReference type="AlphaFoldDB" id="A0A1V4DKA4"/>
<dbReference type="PANTHER" id="PTHR47738">
    <property type="entry name" value="PTS SYSTEM FRUCTOSE-LIKE EIIA COMPONENT-RELATED"/>
    <property type="match status" value="1"/>
</dbReference>
<proteinExistence type="predicted"/>
<gene>
    <name evidence="2" type="ORF">BW731_04665</name>
</gene>
<accession>A0A1V4DKA4</accession>
<dbReference type="CDD" id="cd00211">
    <property type="entry name" value="PTS_IIA_fru"/>
    <property type="match status" value="1"/>
</dbReference>
<dbReference type="PROSITE" id="PS51094">
    <property type="entry name" value="PTS_EIIA_TYPE_2"/>
    <property type="match status" value="1"/>
</dbReference>
<dbReference type="Gene3D" id="3.40.930.10">
    <property type="entry name" value="Mannitol-specific EII, Chain A"/>
    <property type="match status" value="1"/>
</dbReference>
<reference evidence="2 3" key="1">
    <citation type="submission" date="2017-02" db="EMBL/GenBank/DDBJ databases">
        <title>Vagococcus cremeus sp. nov., isolated from the small intestine of a marten, Martes flavigula.</title>
        <authorList>
            <person name="Tak E.J."/>
            <person name="Bae J.-W."/>
        </authorList>
    </citation>
    <scope>NUCLEOTIDE SEQUENCE [LARGE SCALE GENOMIC DNA]</scope>
    <source>
        <strain evidence="2 3">D7T301</strain>
    </source>
</reference>
<dbReference type="Pfam" id="PF00359">
    <property type="entry name" value="PTS_EIIA_2"/>
    <property type="match status" value="1"/>
</dbReference>
<name>A0A1V4DKA4_9ENTE</name>
<organism evidence="2 3">
    <name type="scientific">Vagococcus martis</name>
    <dbReference type="NCBI Taxonomy" id="1768210"/>
    <lineage>
        <taxon>Bacteria</taxon>
        <taxon>Bacillati</taxon>
        <taxon>Bacillota</taxon>
        <taxon>Bacilli</taxon>
        <taxon>Lactobacillales</taxon>
        <taxon>Enterococcaceae</taxon>
        <taxon>Vagococcus</taxon>
    </lineage>
</organism>
<evidence type="ECO:0000259" key="1">
    <source>
        <dbReference type="PROSITE" id="PS51094"/>
    </source>
</evidence>
<evidence type="ECO:0000313" key="2">
    <source>
        <dbReference type="EMBL" id="OPF88891.1"/>
    </source>
</evidence>
<comment type="caution">
    <text evidence="2">The sequence shown here is derived from an EMBL/GenBank/DDBJ whole genome shotgun (WGS) entry which is preliminary data.</text>
</comment>